<keyword evidence="1" id="KW-0677">Repeat</keyword>
<accession>A0A512AM27</accession>
<evidence type="ECO:0000313" key="5">
    <source>
        <dbReference type="EMBL" id="GEO00721.1"/>
    </source>
</evidence>
<keyword evidence="2 3" id="KW-0802">TPR repeat</keyword>
<feature type="repeat" description="TPR" evidence="3">
    <location>
        <begin position="102"/>
        <end position="135"/>
    </location>
</feature>
<keyword evidence="4" id="KW-0732">Signal</keyword>
<dbReference type="SMART" id="SM00028">
    <property type="entry name" value="TPR"/>
    <property type="match status" value="5"/>
</dbReference>
<reference evidence="5 6" key="1">
    <citation type="submission" date="2019-07" db="EMBL/GenBank/DDBJ databases">
        <title>Whole genome shotgun sequence of Novosphingobium sediminis NBRC 106119.</title>
        <authorList>
            <person name="Hosoyama A."/>
            <person name="Uohara A."/>
            <person name="Ohji S."/>
            <person name="Ichikawa N."/>
        </authorList>
    </citation>
    <scope>NUCLEOTIDE SEQUENCE [LARGE SCALE GENOMIC DNA]</scope>
    <source>
        <strain evidence="5 6">NBRC 106119</strain>
    </source>
</reference>
<dbReference type="EMBL" id="BJYR01000016">
    <property type="protein sequence ID" value="GEO00721.1"/>
    <property type="molecule type" value="Genomic_DNA"/>
</dbReference>
<evidence type="ECO:0000256" key="1">
    <source>
        <dbReference type="ARBA" id="ARBA00022737"/>
    </source>
</evidence>
<dbReference type="Proteomes" id="UP000321464">
    <property type="component" value="Unassembled WGS sequence"/>
</dbReference>
<dbReference type="InterPro" id="IPR051012">
    <property type="entry name" value="CellSynth/LPSAsmb/PSIAsmb"/>
</dbReference>
<evidence type="ECO:0000256" key="4">
    <source>
        <dbReference type="SAM" id="SignalP"/>
    </source>
</evidence>
<dbReference type="InterPro" id="IPR019734">
    <property type="entry name" value="TPR_rpt"/>
</dbReference>
<dbReference type="InterPro" id="IPR011990">
    <property type="entry name" value="TPR-like_helical_dom_sf"/>
</dbReference>
<dbReference type="SUPFAM" id="SSF48452">
    <property type="entry name" value="TPR-like"/>
    <property type="match status" value="2"/>
</dbReference>
<name>A0A512AM27_9SPHN</name>
<dbReference type="PANTHER" id="PTHR45586">
    <property type="entry name" value="TPR REPEAT-CONTAINING PROTEIN PA4667"/>
    <property type="match status" value="1"/>
</dbReference>
<keyword evidence="6" id="KW-1185">Reference proteome</keyword>
<comment type="caution">
    <text evidence="5">The sequence shown here is derived from an EMBL/GenBank/DDBJ whole genome shotgun (WGS) entry which is preliminary data.</text>
</comment>
<dbReference type="Pfam" id="PF13432">
    <property type="entry name" value="TPR_16"/>
    <property type="match status" value="2"/>
</dbReference>
<feature type="signal peptide" evidence="4">
    <location>
        <begin position="1"/>
        <end position="31"/>
    </location>
</feature>
<proteinExistence type="predicted"/>
<dbReference type="PROSITE" id="PS50005">
    <property type="entry name" value="TPR"/>
    <property type="match status" value="3"/>
</dbReference>
<protein>
    <submittedName>
        <fullName evidence="5">Uncharacterized protein</fullName>
    </submittedName>
</protein>
<dbReference type="AlphaFoldDB" id="A0A512AM27"/>
<feature type="repeat" description="TPR" evidence="3">
    <location>
        <begin position="272"/>
        <end position="305"/>
    </location>
</feature>
<dbReference type="PANTHER" id="PTHR45586:SF1">
    <property type="entry name" value="LIPOPOLYSACCHARIDE ASSEMBLY PROTEIN B"/>
    <property type="match status" value="1"/>
</dbReference>
<feature type="repeat" description="TPR" evidence="3">
    <location>
        <begin position="136"/>
        <end position="169"/>
    </location>
</feature>
<organism evidence="5 6">
    <name type="scientific">Novosphingobium sediminis</name>
    <dbReference type="NCBI Taxonomy" id="707214"/>
    <lineage>
        <taxon>Bacteria</taxon>
        <taxon>Pseudomonadati</taxon>
        <taxon>Pseudomonadota</taxon>
        <taxon>Alphaproteobacteria</taxon>
        <taxon>Sphingomonadales</taxon>
        <taxon>Sphingomonadaceae</taxon>
        <taxon>Novosphingobium</taxon>
    </lineage>
</organism>
<evidence type="ECO:0000256" key="2">
    <source>
        <dbReference type="ARBA" id="ARBA00022803"/>
    </source>
</evidence>
<evidence type="ECO:0000256" key="3">
    <source>
        <dbReference type="PROSITE-ProRule" id="PRU00339"/>
    </source>
</evidence>
<feature type="chain" id="PRO_5022098389" evidence="4">
    <location>
        <begin position="32"/>
        <end position="534"/>
    </location>
</feature>
<gene>
    <name evidence="5" type="ORF">NSE01_25530</name>
</gene>
<sequence>MISSSSTTSSIKRALCLALGAVLLAGPAAGASRLDDLRAKAQAAIERRDPVTAEVMLRAAIKGGANEDELRAHLGEALLAEGDRTEARKVLEGGAFAPGTEALGWRVRGQIALAQGDFGAAAGAFNTALRANPNDSDLWVAIAALRFSGGEQLQSIEAADRAVALDPKNARALAFRGLLIREQYGLAAALPWFEAGLKVRPDDPALLGEYAATLGDMGDYRAMLIVCRKLAQVDPKNPRPAFLQAVLAARAGETDLARTILQRTGNAFRNMPAAILLTGVLEYRAGNTNVAVEQFDRLVRMQPDNLEARQMLLRAMSRQASDQPLVARFDADAAQPFAPPYTLRLVGESWRRLGNKARAEALLARAAHHSAHGPVPLPTEFGAAVLGSAYADAPNRAQTSVPYIRALLKEGRKDEAQAVADRLRDSNPGAAEAHLLAGDVRTIRGDATGALADYQNGASIRFNEPVLRRMDATLRALGRARDADSMTSRYLAQNPQSLLAMKLLAAAWAREPRRDAYLAISRALAARGQPDPVQ</sequence>
<dbReference type="Gene3D" id="1.25.40.10">
    <property type="entry name" value="Tetratricopeptide repeat domain"/>
    <property type="match status" value="2"/>
</dbReference>
<evidence type="ECO:0000313" key="6">
    <source>
        <dbReference type="Proteomes" id="UP000321464"/>
    </source>
</evidence>